<evidence type="ECO:0000313" key="2">
    <source>
        <dbReference type="EMBL" id="KKR87904.1"/>
    </source>
</evidence>
<proteinExistence type="predicted"/>
<dbReference type="AlphaFoldDB" id="A0A0G0UG93"/>
<gene>
    <name evidence="2" type="ORF">UU34_C0002G0021</name>
</gene>
<feature type="compositionally biased region" description="Polar residues" evidence="1">
    <location>
        <begin position="58"/>
        <end position="67"/>
    </location>
</feature>
<name>A0A0G0UG93_9BACT</name>
<dbReference type="EMBL" id="LCAG01000002">
    <property type="protein sequence ID" value="KKR87904.1"/>
    <property type="molecule type" value="Genomic_DNA"/>
</dbReference>
<evidence type="ECO:0000256" key="1">
    <source>
        <dbReference type="SAM" id="MobiDB-lite"/>
    </source>
</evidence>
<accession>A0A0G0UG93</accession>
<evidence type="ECO:0000313" key="3">
    <source>
        <dbReference type="Proteomes" id="UP000034854"/>
    </source>
</evidence>
<organism evidence="2 3">
    <name type="scientific">Candidatus Curtissbacteria bacterium GW2011_GWA1_41_11</name>
    <dbReference type="NCBI Taxonomy" id="1618409"/>
    <lineage>
        <taxon>Bacteria</taxon>
        <taxon>Candidatus Curtissiibacteriota</taxon>
    </lineage>
</organism>
<comment type="caution">
    <text evidence="2">The sequence shown here is derived from an EMBL/GenBank/DDBJ whole genome shotgun (WGS) entry which is preliminary data.</text>
</comment>
<dbReference type="Proteomes" id="UP000034854">
    <property type="component" value="Unassembled WGS sequence"/>
</dbReference>
<sequence>MKIDRGNATLIVIIIALLVLGLVAVFAVTQFGIGQSLFTNKDTNQSVGPVAPSDKQTDALNSQSTSDEVGDIEKDLNGTDLENVDSDLNEANADLNSL</sequence>
<feature type="region of interest" description="Disordered" evidence="1">
    <location>
        <begin position="43"/>
        <end position="98"/>
    </location>
</feature>
<protein>
    <submittedName>
        <fullName evidence="2">Uncharacterized protein</fullName>
    </submittedName>
</protein>
<reference evidence="2 3" key="1">
    <citation type="journal article" date="2015" name="Nature">
        <title>rRNA introns, odd ribosomes, and small enigmatic genomes across a large radiation of phyla.</title>
        <authorList>
            <person name="Brown C.T."/>
            <person name="Hug L.A."/>
            <person name="Thomas B.C."/>
            <person name="Sharon I."/>
            <person name="Castelle C.J."/>
            <person name="Singh A."/>
            <person name="Wilkins M.J."/>
            <person name="Williams K.H."/>
            <person name="Banfield J.F."/>
        </authorList>
    </citation>
    <scope>NUCLEOTIDE SEQUENCE [LARGE SCALE GENOMIC DNA]</scope>
</reference>